<gene>
    <name evidence="4" type="ORF">NLU13_7431</name>
</gene>
<dbReference type="GO" id="GO:0016491">
    <property type="term" value="F:oxidoreductase activity"/>
    <property type="evidence" value="ECO:0007669"/>
    <property type="project" value="UniProtKB-KW"/>
</dbReference>
<dbReference type="GO" id="GO:0043386">
    <property type="term" value="P:mycotoxin biosynthetic process"/>
    <property type="evidence" value="ECO:0007669"/>
    <property type="project" value="InterPro"/>
</dbReference>
<comment type="caution">
    <text evidence="4">The sequence shown here is derived from an EMBL/GenBank/DDBJ whole genome shotgun (WGS) entry which is preliminary data.</text>
</comment>
<dbReference type="InterPro" id="IPR021765">
    <property type="entry name" value="UstYa-like"/>
</dbReference>
<evidence type="ECO:0000256" key="3">
    <source>
        <dbReference type="ARBA" id="ARBA00035112"/>
    </source>
</evidence>
<accession>A0AA39GCS8</accession>
<evidence type="ECO:0008006" key="6">
    <source>
        <dbReference type="Google" id="ProtNLM"/>
    </source>
</evidence>
<reference evidence="4" key="1">
    <citation type="submission" date="2022-10" db="EMBL/GenBank/DDBJ databases">
        <title>Determination and structural analysis of whole genome sequence of Sarocladium strictum F4-1.</title>
        <authorList>
            <person name="Hu L."/>
            <person name="Jiang Y."/>
        </authorList>
    </citation>
    <scope>NUCLEOTIDE SEQUENCE</scope>
    <source>
        <strain evidence="4">F4-1</strain>
    </source>
</reference>
<dbReference type="PANTHER" id="PTHR33365">
    <property type="entry name" value="YALI0B05434P"/>
    <property type="match status" value="1"/>
</dbReference>
<keyword evidence="2" id="KW-0560">Oxidoreductase</keyword>
<dbReference type="Proteomes" id="UP001175261">
    <property type="component" value="Unassembled WGS sequence"/>
</dbReference>
<dbReference type="AlphaFoldDB" id="A0AA39GCS8"/>
<comment type="pathway">
    <text evidence="1">Mycotoxin biosynthesis.</text>
</comment>
<sequence length="172" mass="19990">MSRYIIVAQQIVTFKPDPGFAPEDPAEFFTNETRRKWLDLVPKGLGYVEVGMAYEYDNLPTPLPEYFPNTVFTTSMTHQLHCLYTIIEAYSALQTGHHEHLSQETPWHLSHCFDYLRQSIMCCGDVALEGQQTTFPEGTNGSDGWDAKHVCRDYNQVYRYLTRKRADNEEWI</sequence>
<evidence type="ECO:0000256" key="1">
    <source>
        <dbReference type="ARBA" id="ARBA00004685"/>
    </source>
</evidence>
<organism evidence="4 5">
    <name type="scientific">Sarocladium strictum</name>
    <name type="common">Black bundle disease fungus</name>
    <name type="synonym">Acremonium strictum</name>
    <dbReference type="NCBI Taxonomy" id="5046"/>
    <lineage>
        <taxon>Eukaryota</taxon>
        <taxon>Fungi</taxon>
        <taxon>Dikarya</taxon>
        <taxon>Ascomycota</taxon>
        <taxon>Pezizomycotina</taxon>
        <taxon>Sordariomycetes</taxon>
        <taxon>Hypocreomycetidae</taxon>
        <taxon>Hypocreales</taxon>
        <taxon>Sarocladiaceae</taxon>
        <taxon>Sarocladium</taxon>
    </lineage>
</organism>
<evidence type="ECO:0000313" key="4">
    <source>
        <dbReference type="EMBL" id="KAK0384953.1"/>
    </source>
</evidence>
<name>A0AA39GCS8_SARSR</name>
<evidence type="ECO:0000256" key="2">
    <source>
        <dbReference type="ARBA" id="ARBA00023002"/>
    </source>
</evidence>
<protein>
    <recommendedName>
        <fullName evidence="6">Oxidase ustYa</fullName>
    </recommendedName>
</protein>
<keyword evidence="5" id="KW-1185">Reference proteome</keyword>
<comment type="similarity">
    <text evidence="3">Belongs to the ustYa family.</text>
</comment>
<dbReference type="PANTHER" id="PTHR33365:SF11">
    <property type="entry name" value="TAT PATHWAY SIGNAL SEQUENCE"/>
    <property type="match status" value="1"/>
</dbReference>
<dbReference type="EMBL" id="JAPDFR010000007">
    <property type="protein sequence ID" value="KAK0384953.1"/>
    <property type="molecule type" value="Genomic_DNA"/>
</dbReference>
<evidence type="ECO:0000313" key="5">
    <source>
        <dbReference type="Proteomes" id="UP001175261"/>
    </source>
</evidence>
<proteinExistence type="inferred from homology"/>
<dbReference type="Pfam" id="PF11807">
    <property type="entry name" value="UstYa"/>
    <property type="match status" value="1"/>
</dbReference>